<comment type="caution">
    <text evidence="3">The sequence shown here is derived from an EMBL/GenBank/DDBJ whole genome shotgun (WGS) entry which is preliminary data.</text>
</comment>
<evidence type="ECO:0000256" key="2">
    <source>
        <dbReference type="SAM" id="SignalP"/>
    </source>
</evidence>
<dbReference type="PANTHER" id="PTHR48098">
    <property type="entry name" value="ENTEROCHELIN ESTERASE-RELATED"/>
    <property type="match status" value="1"/>
</dbReference>
<evidence type="ECO:0000313" key="3">
    <source>
        <dbReference type="EMBL" id="RRH90619.1"/>
    </source>
</evidence>
<reference evidence="4 5" key="2">
    <citation type="submission" date="2018-12" db="EMBL/GenBank/DDBJ databases">
        <title>The genome sequences of strain 502.</title>
        <authorList>
            <person name="Gao J."/>
            <person name="Sun J."/>
        </authorList>
    </citation>
    <scope>NUCLEOTIDE SEQUENCE [LARGE SCALE GENOMIC DNA]</scope>
    <source>
        <strain evidence="4 5">502</strain>
    </source>
</reference>
<dbReference type="EMBL" id="RXFQ01000016">
    <property type="protein sequence ID" value="RSZ31399.1"/>
    <property type="molecule type" value="Genomic_DNA"/>
</dbReference>
<gene>
    <name evidence="3" type="ORF">EH244_07725</name>
    <name evidence="4" type="ORF">EJO66_24290</name>
</gene>
<dbReference type="Proteomes" id="UP000271590">
    <property type="component" value="Unassembled WGS sequence"/>
</dbReference>
<dbReference type="AlphaFoldDB" id="A0A3P3EW14"/>
<dbReference type="InterPro" id="IPR050583">
    <property type="entry name" value="Mycobacterial_A85_antigen"/>
</dbReference>
<dbReference type="Gene3D" id="3.40.50.1820">
    <property type="entry name" value="alpha/beta hydrolase"/>
    <property type="match status" value="1"/>
</dbReference>
<dbReference type="GO" id="GO:0016787">
    <property type="term" value="F:hydrolase activity"/>
    <property type="evidence" value="ECO:0007669"/>
    <property type="project" value="UniProtKB-KW"/>
</dbReference>
<reference evidence="3 6" key="1">
    <citation type="submission" date="2018-11" db="EMBL/GenBank/DDBJ databases">
        <title>The genome of Variovorax sp T529.</title>
        <authorList>
            <person name="Gao J."/>
        </authorList>
    </citation>
    <scope>NUCLEOTIDE SEQUENCE [LARGE SCALE GENOMIC DNA]</scope>
    <source>
        <strain evidence="3 6">T529</strain>
    </source>
</reference>
<accession>A0A3P3EW14</accession>
<feature type="region of interest" description="Disordered" evidence="1">
    <location>
        <begin position="36"/>
        <end position="59"/>
    </location>
</feature>
<evidence type="ECO:0000313" key="5">
    <source>
        <dbReference type="Proteomes" id="UP000271137"/>
    </source>
</evidence>
<dbReference type="EMBL" id="RQXU01000003">
    <property type="protein sequence ID" value="RRH90619.1"/>
    <property type="molecule type" value="Genomic_DNA"/>
</dbReference>
<keyword evidence="5" id="KW-1185">Reference proteome</keyword>
<dbReference type="PANTHER" id="PTHR48098:SF6">
    <property type="entry name" value="FERRI-BACILLIBACTIN ESTERASE BESA"/>
    <property type="match status" value="1"/>
</dbReference>
<keyword evidence="3" id="KW-0378">Hydrolase</keyword>
<dbReference type="RefSeq" id="WP_124957813.1">
    <property type="nucleotide sequence ID" value="NZ_RQXU01000003.1"/>
</dbReference>
<evidence type="ECO:0000313" key="6">
    <source>
        <dbReference type="Proteomes" id="UP000271590"/>
    </source>
</evidence>
<keyword evidence="2" id="KW-0732">Signal</keyword>
<dbReference type="PROSITE" id="PS51257">
    <property type="entry name" value="PROKAR_LIPOPROTEIN"/>
    <property type="match status" value="1"/>
</dbReference>
<evidence type="ECO:0000313" key="4">
    <source>
        <dbReference type="EMBL" id="RSZ31399.1"/>
    </source>
</evidence>
<feature type="compositionally biased region" description="Pro residues" evidence="1">
    <location>
        <begin position="38"/>
        <end position="55"/>
    </location>
</feature>
<feature type="chain" id="PRO_5018273223" evidence="2">
    <location>
        <begin position="25"/>
        <end position="292"/>
    </location>
</feature>
<dbReference type="SUPFAM" id="SSF53474">
    <property type="entry name" value="alpha/beta-Hydrolases"/>
    <property type="match status" value="1"/>
</dbReference>
<protein>
    <submittedName>
        <fullName evidence="3">Alpha/beta hydrolase</fullName>
    </submittedName>
</protein>
<dbReference type="InterPro" id="IPR000801">
    <property type="entry name" value="Esterase-like"/>
</dbReference>
<dbReference type="Pfam" id="PF00756">
    <property type="entry name" value="Esterase"/>
    <property type="match status" value="1"/>
</dbReference>
<name>A0A3P3EW14_9BURK</name>
<feature type="signal peptide" evidence="2">
    <location>
        <begin position="1"/>
        <end position="24"/>
    </location>
</feature>
<dbReference type="InterPro" id="IPR029058">
    <property type="entry name" value="AB_hydrolase_fold"/>
</dbReference>
<organism evidence="3 6">
    <name type="scientific">Variovorax beijingensis</name>
    <dbReference type="NCBI Taxonomy" id="2496117"/>
    <lineage>
        <taxon>Bacteria</taxon>
        <taxon>Pseudomonadati</taxon>
        <taxon>Pseudomonadota</taxon>
        <taxon>Betaproteobacteria</taxon>
        <taxon>Burkholderiales</taxon>
        <taxon>Comamonadaceae</taxon>
        <taxon>Variovorax</taxon>
    </lineage>
</organism>
<proteinExistence type="predicted"/>
<sequence length="292" mass="31214">MRMEWLRRALAVMGCCVMFAGVSACGGGGGGGGGGLPILPPTAGPAPQQPAPAPAPAATDRVVSESIQSGFTGAPYPLAIYLPAGYDQGTDAYPVIYALDGDAVNGLPQSRFENLKDILVKRGTKAILVGIGNAARRQEDYNFPGAFKYHDFLAKELIPFIDSKYRTNPKNRMLTGLSTSGNLAATALFLEAPDNLVFSSFVSIEGAFWQQEAQNNDLEQKMFDALAGRPLPVTLILASCADGCNQPYVKQLYQRMAARNYAGLLLLNPEFSTTHVGADVLAFEDAVVRIYK</sequence>
<dbReference type="Proteomes" id="UP000271137">
    <property type="component" value="Unassembled WGS sequence"/>
</dbReference>
<evidence type="ECO:0000256" key="1">
    <source>
        <dbReference type="SAM" id="MobiDB-lite"/>
    </source>
</evidence>